<protein>
    <submittedName>
        <fullName evidence="2">GH3 auxin-responsive promoter</fullName>
    </submittedName>
</protein>
<dbReference type="GO" id="GO:0005737">
    <property type="term" value="C:cytoplasm"/>
    <property type="evidence" value="ECO:0007669"/>
    <property type="project" value="TreeGrafter"/>
</dbReference>
<gene>
    <name evidence="2" type="ORF">UY70_C0028G0005</name>
</gene>
<evidence type="ECO:0000259" key="1">
    <source>
        <dbReference type="Pfam" id="PF23571"/>
    </source>
</evidence>
<dbReference type="AlphaFoldDB" id="A0A0G1X5A9"/>
<organism evidence="2 3">
    <name type="scientific">Candidatus Kaiserbacteria bacterium GW2011_GWB1_52_6</name>
    <dbReference type="NCBI Taxonomy" id="1618674"/>
    <lineage>
        <taxon>Bacteria</taxon>
        <taxon>Candidatus Kaiseribacteriota</taxon>
    </lineage>
</organism>
<evidence type="ECO:0000313" key="3">
    <source>
        <dbReference type="Proteomes" id="UP000034185"/>
    </source>
</evidence>
<proteinExistence type="predicted"/>
<dbReference type="PATRIC" id="fig|1618674.3.peg.641"/>
<accession>A0A0G1X5A9</accession>
<sequence>MWRRAAGDVESAQSELLLDIVRRNAHTEFGASHSFPKIDTVDAFQSAVPISSYEDLLPYIEKAAAGAKHVLTADDVQRFGLTSGSTHASKLIPYTQSLLSEFRSGIDPWVFRLMKNHPRLMRGRSYWSVTPVGEKLGRTTGGIPVGFDDERMYFNSFVQWVLRNVMIAPSELALVQDIDAFKYATLRLLLQEKNITWISVWNPTFLKLLLQPLEDSYDRLAEDVRRGTMSADLRVEFGVDRRIRSRLISSPRRSEEMLRERLLREGDISASDARGRTIYESLWPRLELISCWAHGNAKNSLHEITKLFPRATIEPKGLVATEAFVSYPYSGDTSALSLLSHFFEFESESGEVALAHQLSIGKFYSVIVTTGGGLYRYRMNDVVEVCGFVRGCPLVRFIGRQNNVVDLFGEKLNERFVRSVVERELERRSIPVDFWMLAPDRMASHPGFTLFIQCGAAMHEGMIGGLGKRIDELLSESYHYRYCRRLGQLSSCKVFVIVPTCDPHAVYLEACSHNGQRLGDIKETALHAYQGWAALFKGAYI</sequence>
<feature type="domain" description="GH3 middle" evidence="1">
    <location>
        <begin position="340"/>
        <end position="400"/>
    </location>
</feature>
<dbReference type="Pfam" id="PF23571">
    <property type="entry name" value="GH3_M"/>
    <property type="match status" value="1"/>
</dbReference>
<dbReference type="Pfam" id="PF03321">
    <property type="entry name" value="GH3"/>
    <property type="match status" value="1"/>
</dbReference>
<dbReference type="PANTHER" id="PTHR31901">
    <property type="entry name" value="GH3 DOMAIN-CONTAINING PROTEIN"/>
    <property type="match status" value="1"/>
</dbReference>
<dbReference type="Proteomes" id="UP000034185">
    <property type="component" value="Unassembled WGS sequence"/>
</dbReference>
<dbReference type="InterPro" id="IPR004993">
    <property type="entry name" value="GH3"/>
</dbReference>
<reference evidence="2 3" key="1">
    <citation type="journal article" date="2015" name="Nature">
        <title>rRNA introns, odd ribosomes, and small enigmatic genomes across a large radiation of phyla.</title>
        <authorList>
            <person name="Brown C.T."/>
            <person name="Hug L.A."/>
            <person name="Thomas B.C."/>
            <person name="Sharon I."/>
            <person name="Castelle C.J."/>
            <person name="Singh A."/>
            <person name="Wilkins M.J."/>
            <person name="Williams K.H."/>
            <person name="Banfield J.F."/>
        </authorList>
    </citation>
    <scope>NUCLEOTIDE SEQUENCE [LARGE SCALE GENOMIC DNA]</scope>
</reference>
<evidence type="ECO:0000313" key="2">
    <source>
        <dbReference type="EMBL" id="KKW26338.1"/>
    </source>
</evidence>
<dbReference type="InterPro" id="IPR055377">
    <property type="entry name" value="GH3_M"/>
</dbReference>
<dbReference type="GO" id="GO:0016881">
    <property type="term" value="F:acid-amino acid ligase activity"/>
    <property type="evidence" value="ECO:0007669"/>
    <property type="project" value="TreeGrafter"/>
</dbReference>
<dbReference type="EMBL" id="LCRA01000028">
    <property type="protein sequence ID" value="KKW26338.1"/>
    <property type="molecule type" value="Genomic_DNA"/>
</dbReference>
<dbReference type="PANTHER" id="PTHR31901:SF9">
    <property type="entry name" value="GH3 DOMAIN-CONTAINING PROTEIN"/>
    <property type="match status" value="1"/>
</dbReference>
<name>A0A0G1X5A9_9BACT</name>
<comment type="caution">
    <text evidence="2">The sequence shown here is derived from an EMBL/GenBank/DDBJ whole genome shotgun (WGS) entry which is preliminary data.</text>
</comment>